<dbReference type="KEGG" id="nia:A8C56_12095"/>
<dbReference type="SUPFAM" id="SSF48452">
    <property type="entry name" value="TPR-like"/>
    <property type="match status" value="1"/>
</dbReference>
<accession>A0A1A9I4I9</accession>
<sequence length="501" mass="56899">MKIYSSKYTILFLSLFLFVGGGCKKYLYQGPITSTYGEKFWTTAVAAEQATNAMYLQLRDNLRASRSFFINGDLVAGTFIPSTWWNYQTLRAANNPPFNFSYTPYLPELQDWTRFYKLIAEANIILKNVSAMPSGTFASEDVRNAYLGEALFIRAFAYFYMIRVWGDPVFVTSVYDDADYGNIPPLARTAEGVVIDSCLADLKTASGYLKYTNDLSKVPRASKGAVMALMAHMYAWKHDYINAHQACQDIIDNGGYVLEPMATYSNIWKGKSSNENIWELAMTASLEGNAEASYDFFATFLKDSWVDARSSNCWVSPTNGFVDQFFDKTNDQRFKSIFAKVNASNGDPAGYLLLKYTNFLYSIPETKSNPFINNNLAMFRLSDIYLLNAEALAYTNDLAGAKANLSMTENRAGISSYNDVSSQYDIIDEVVMERGRELIGEGQWYYDLIRTNKTQGWLEYVGYPSDRVNETNKGYYWPLDMGTLFPEDKLLTQNPWWAKNK</sequence>
<dbReference type="CDD" id="cd08977">
    <property type="entry name" value="SusD"/>
    <property type="match status" value="1"/>
</dbReference>
<evidence type="ECO:0000256" key="2">
    <source>
        <dbReference type="ARBA" id="ARBA00006275"/>
    </source>
</evidence>
<reference evidence="8 9" key="1">
    <citation type="submission" date="2016-05" db="EMBL/GenBank/DDBJ databases">
        <title>Niabella ginsenosidivorans BS26 whole genome sequencing.</title>
        <authorList>
            <person name="Im W.T."/>
            <person name="Siddiqi M.Z."/>
        </authorList>
    </citation>
    <scope>NUCLEOTIDE SEQUENCE [LARGE SCALE GENOMIC DNA]</scope>
    <source>
        <strain evidence="8 9">BS26</strain>
    </source>
</reference>
<evidence type="ECO:0000259" key="6">
    <source>
        <dbReference type="Pfam" id="PF07980"/>
    </source>
</evidence>
<dbReference type="Pfam" id="PF14322">
    <property type="entry name" value="SusD-like_3"/>
    <property type="match status" value="1"/>
</dbReference>
<dbReference type="GO" id="GO:0009279">
    <property type="term" value="C:cell outer membrane"/>
    <property type="evidence" value="ECO:0007669"/>
    <property type="project" value="UniProtKB-SubCell"/>
</dbReference>
<keyword evidence="9" id="KW-1185">Reference proteome</keyword>
<dbReference type="Pfam" id="PF07980">
    <property type="entry name" value="SusD_RagB"/>
    <property type="match status" value="1"/>
</dbReference>
<organism evidence="8 9">
    <name type="scientific">Niabella ginsenosidivorans</name>
    <dbReference type="NCBI Taxonomy" id="1176587"/>
    <lineage>
        <taxon>Bacteria</taxon>
        <taxon>Pseudomonadati</taxon>
        <taxon>Bacteroidota</taxon>
        <taxon>Chitinophagia</taxon>
        <taxon>Chitinophagales</taxon>
        <taxon>Chitinophagaceae</taxon>
        <taxon>Niabella</taxon>
    </lineage>
</organism>
<dbReference type="EMBL" id="CP015772">
    <property type="protein sequence ID" value="ANH81620.1"/>
    <property type="molecule type" value="Genomic_DNA"/>
</dbReference>
<evidence type="ECO:0000256" key="4">
    <source>
        <dbReference type="ARBA" id="ARBA00023136"/>
    </source>
</evidence>
<evidence type="ECO:0000256" key="3">
    <source>
        <dbReference type="ARBA" id="ARBA00022729"/>
    </source>
</evidence>
<dbReference type="Proteomes" id="UP000077667">
    <property type="component" value="Chromosome"/>
</dbReference>
<feature type="domain" description="SusD-like N-terminal" evidence="7">
    <location>
        <begin position="108"/>
        <end position="234"/>
    </location>
</feature>
<evidence type="ECO:0000256" key="1">
    <source>
        <dbReference type="ARBA" id="ARBA00004442"/>
    </source>
</evidence>
<comment type="similarity">
    <text evidence="2">Belongs to the SusD family.</text>
</comment>
<evidence type="ECO:0000313" key="9">
    <source>
        <dbReference type="Proteomes" id="UP000077667"/>
    </source>
</evidence>
<evidence type="ECO:0000256" key="5">
    <source>
        <dbReference type="ARBA" id="ARBA00023237"/>
    </source>
</evidence>
<gene>
    <name evidence="8" type="ORF">A8C56_12095</name>
</gene>
<feature type="domain" description="RagB/SusD" evidence="6">
    <location>
        <begin position="344"/>
        <end position="484"/>
    </location>
</feature>
<keyword evidence="3" id="KW-0732">Signal</keyword>
<dbReference type="InterPro" id="IPR012944">
    <property type="entry name" value="SusD_RagB_dom"/>
</dbReference>
<dbReference type="InterPro" id="IPR011990">
    <property type="entry name" value="TPR-like_helical_dom_sf"/>
</dbReference>
<dbReference type="InterPro" id="IPR033985">
    <property type="entry name" value="SusD-like_N"/>
</dbReference>
<dbReference type="RefSeq" id="WP_067756283.1">
    <property type="nucleotide sequence ID" value="NZ_CP015772.1"/>
</dbReference>
<keyword evidence="5" id="KW-0998">Cell outer membrane</keyword>
<evidence type="ECO:0008006" key="10">
    <source>
        <dbReference type="Google" id="ProtNLM"/>
    </source>
</evidence>
<evidence type="ECO:0000259" key="7">
    <source>
        <dbReference type="Pfam" id="PF14322"/>
    </source>
</evidence>
<keyword evidence="4" id="KW-0472">Membrane</keyword>
<dbReference type="AlphaFoldDB" id="A0A1A9I4I9"/>
<protein>
    <recommendedName>
        <fullName evidence="10">Carbohydrate-binding protein SusD</fullName>
    </recommendedName>
</protein>
<evidence type="ECO:0000313" key="8">
    <source>
        <dbReference type="EMBL" id="ANH81620.1"/>
    </source>
</evidence>
<proteinExistence type="inferred from homology"/>
<name>A0A1A9I4I9_9BACT</name>
<dbReference type="PROSITE" id="PS51257">
    <property type="entry name" value="PROKAR_LIPOPROTEIN"/>
    <property type="match status" value="1"/>
</dbReference>
<dbReference type="OrthoDB" id="926893at2"/>
<dbReference type="Gene3D" id="1.25.40.390">
    <property type="match status" value="1"/>
</dbReference>
<comment type="subcellular location">
    <subcellularLocation>
        <location evidence="1">Cell outer membrane</location>
    </subcellularLocation>
</comment>
<dbReference type="STRING" id="1176587.A8C56_12095"/>